<feature type="compositionally biased region" description="Basic and acidic residues" evidence="1">
    <location>
        <begin position="56"/>
        <end position="75"/>
    </location>
</feature>
<dbReference type="AlphaFoldDB" id="A0A173YQN2"/>
<gene>
    <name evidence="4" type="ORF">EAI93_11545</name>
    <name evidence="3" type="ORF">ERS852456_00469</name>
</gene>
<name>A0A173YQN2_9FIRM</name>
<evidence type="ECO:0000313" key="4">
    <source>
        <dbReference type="EMBL" id="RYS78266.1"/>
    </source>
</evidence>
<dbReference type="InterPro" id="IPR002901">
    <property type="entry name" value="MGlyc_endo_b_GlcNAc-like_dom"/>
</dbReference>
<evidence type="ECO:0000313" key="3">
    <source>
        <dbReference type="EMBL" id="CUN65890.1"/>
    </source>
</evidence>
<dbReference type="EMBL" id="RCYR01000027">
    <property type="protein sequence ID" value="RYS78266.1"/>
    <property type="molecule type" value="Genomic_DNA"/>
</dbReference>
<evidence type="ECO:0000313" key="5">
    <source>
        <dbReference type="Proteomes" id="UP000095787"/>
    </source>
</evidence>
<dbReference type="GeneID" id="97330084"/>
<evidence type="ECO:0000256" key="1">
    <source>
        <dbReference type="SAM" id="MobiDB-lite"/>
    </source>
</evidence>
<feature type="region of interest" description="Disordered" evidence="1">
    <location>
        <begin position="33"/>
        <end position="97"/>
    </location>
</feature>
<sequence>MARQNERKMKLYMEAGLAVLLVLTIALASVSGRLSSQAHEKDKNKQEAAVQGEAEVYEKNKGNDQEKNEVKDQRENNAQNTAGNAEESQETIADGQYPIMGNSRVTVDEMVDYFQTAGKPYPKEALSKGGAESIEVFCRMYYDEAVAEGVRPEVAFVQTMKETGFLQYGGDASVEQFNFAGLGTTGGGVPGNSYPDVRTGIRAQIQHLKAYATADPLNGKCVDDRYEYVKKGTAPYVEWLGQQENPEGLGWATGDNYGYDIVRMIHDMKK</sequence>
<dbReference type="GO" id="GO:0004040">
    <property type="term" value="F:amidase activity"/>
    <property type="evidence" value="ECO:0007669"/>
    <property type="project" value="InterPro"/>
</dbReference>
<feature type="domain" description="Mannosyl-glycoprotein endo-beta-N-acetylglucosamidase-like" evidence="2">
    <location>
        <begin position="140"/>
        <end position="269"/>
    </location>
</feature>
<dbReference type="Proteomes" id="UP000292665">
    <property type="component" value="Unassembled WGS sequence"/>
</dbReference>
<evidence type="ECO:0000313" key="6">
    <source>
        <dbReference type="Proteomes" id="UP000292665"/>
    </source>
</evidence>
<protein>
    <submittedName>
        <fullName evidence="3 4">Glucosaminidase</fullName>
    </submittedName>
</protein>
<dbReference type="RefSeq" id="WP_004846754.1">
    <property type="nucleotide sequence ID" value="NZ_AP028249.1"/>
</dbReference>
<proteinExistence type="predicted"/>
<evidence type="ECO:0000259" key="2">
    <source>
        <dbReference type="Pfam" id="PF01832"/>
    </source>
</evidence>
<dbReference type="Proteomes" id="UP000095787">
    <property type="component" value="Unassembled WGS sequence"/>
</dbReference>
<dbReference type="EMBL" id="CYZO01000005">
    <property type="protein sequence ID" value="CUN65890.1"/>
    <property type="molecule type" value="Genomic_DNA"/>
</dbReference>
<dbReference type="Pfam" id="PF01832">
    <property type="entry name" value="Glucosaminidase"/>
    <property type="match status" value="1"/>
</dbReference>
<reference evidence="4 6" key="2">
    <citation type="journal article" date="2019" name="Science, e1252229">
        <title>Invertible promoters mediate bacterial phase variation, antibiotic resistance, and host adaptation in the gut.</title>
        <authorList>
            <person name="Jiang X."/>
            <person name="Hall A.B."/>
            <person name="Arthur T.D."/>
            <person name="Plichta D.R."/>
            <person name="Covington C.T."/>
            <person name="Poyet M."/>
            <person name="Crothers J."/>
            <person name="Moses P.L."/>
            <person name="Tolonen A.C."/>
            <person name="Vlamakis H."/>
            <person name="Alm E.J."/>
            <person name="Xavier R.J."/>
        </authorList>
    </citation>
    <scope>NUCLEOTIDE SEQUENCE [LARGE SCALE GENOMIC DNA]</scope>
    <source>
        <strain evidence="6">aa_0143</strain>
        <strain evidence="4">Aa_0143</strain>
    </source>
</reference>
<organism evidence="3 5">
    <name type="scientific">[Ruminococcus] torques</name>
    <dbReference type="NCBI Taxonomy" id="33039"/>
    <lineage>
        <taxon>Bacteria</taxon>
        <taxon>Bacillati</taxon>
        <taxon>Bacillota</taxon>
        <taxon>Clostridia</taxon>
        <taxon>Lachnospirales</taxon>
        <taxon>Lachnospiraceae</taxon>
        <taxon>Mediterraneibacter</taxon>
    </lineage>
</organism>
<reference evidence="3 5" key="1">
    <citation type="submission" date="2015-09" db="EMBL/GenBank/DDBJ databases">
        <authorList>
            <consortium name="Pathogen Informatics"/>
        </authorList>
    </citation>
    <scope>NUCLEOTIDE SEQUENCE [LARGE SCALE GENOMIC DNA]</scope>
    <source>
        <strain evidence="3 5">2789STDY5834841</strain>
    </source>
</reference>
<accession>A0A173YQN2</accession>